<dbReference type="GO" id="GO:0004190">
    <property type="term" value="F:aspartic-type endopeptidase activity"/>
    <property type="evidence" value="ECO:0007669"/>
    <property type="project" value="InterPro"/>
</dbReference>
<dbReference type="InterPro" id="IPR053724">
    <property type="entry name" value="OMP_A26_sf"/>
</dbReference>
<accession>A0A839AJ41</accession>
<dbReference type="AlphaFoldDB" id="A0A839AJ41"/>
<feature type="chain" id="PRO_5032790688" description="Porin" evidence="1">
    <location>
        <begin position="24"/>
        <end position="331"/>
    </location>
</feature>
<protein>
    <recommendedName>
        <fullName evidence="4">Porin</fullName>
    </recommendedName>
</protein>
<dbReference type="Proteomes" id="UP000541109">
    <property type="component" value="Unassembled WGS sequence"/>
</dbReference>
<keyword evidence="3" id="KW-1185">Reference proteome</keyword>
<evidence type="ECO:0008006" key="4">
    <source>
        <dbReference type="Google" id="ProtNLM"/>
    </source>
</evidence>
<sequence length="331" mass="35818">MRYFGVSAILASAFIFPAQIADAADLSANPIFGNARPPVFEETAALRGSIGLRTWLSRSNFDYKLSTPTGVKFGTFEYNDVDSAAGEAFFQIEDTYYGSFLKGTVGLGGLFNGSFRERDFDLTFGDEIFDGSADGQTGSLAYASIDAGVNWGEFSGGRVKTTAFVGYQYIGETYNADGLRCNPDDAGGAFCLNVPGSVHTYQSQVEWHLFRVGLGLQADLGNGFSFDGEVAAIPVGYYHNEDSQYVNYYLGPVPNVESRGAGAYGVQAEAILNYAFNESFSVGAGARYWWLNSREVKTTVGASLSPPLSEDFEAEATSERFGLLAQAKYRF</sequence>
<gene>
    <name evidence="2" type="ORF">H2509_18305</name>
</gene>
<proteinExistence type="predicted"/>
<reference evidence="2 3" key="1">
    <citation type="submission" date="2020-07" db="EMBL/GenBank/DDBJ databases">
        <title>Stappia sp., F7233, whole genome shotgun sequencing project.</title>
        <authorList>
            <person name="Jiang S."/>
            <person name="Liu Z.W."/>
            <person name="Du Z.J."/>
        </authorList>
    </citation>
    <scope>NUCLEOTIDE SEQUENCE [LARGE SCALE GENOMIC DNA]</scope>
    <source>
        <strain evidence="2 3">F7233</strain>
    </source>
</reference>
<evidence type="ECO:0000313" key="3">
    <source>
        <dbReference type="Proteomes" id="UP000541109"/>
    </source>
</evidence>
<dbReference type="SUPFAM" id="SSF69917">
    <property type="entry name" value="OMPT-like"/>
    <property type="match status" value="1"/>
</dbReference>
<keyword evidence="1" id="KW-0732">Signal</keyword>
<feature type="signal peptide" evidence="1">
    <location>
        <begin position="1"/>
        <end position="23"/>
    </location>
</feature>
<dbReference type="RefSeq" id="WP_182167914.1">
    <property type="nucleotide sequence ID" value="NZ_JACFXV010000065.1"/>
</dbReference>
<evidence type="ECO:0000256" key="1">
    <source>
        <dbReference type="SAM" id="SignalP"/>
    </source>
</evidence>
<dbReference type="Gene3D" id="2.40.128.90">
    <property type="entry name" value="OMPT-like"/>
    <property type="match status" value="1"/>
</dbReference>
<evidence type="ECO:0000313" key="2">
    <source>
        <dbReference type="EMBL" id="MBA5779086.1"/>
    </source>
</evidence>
<dbReference type="InterPro" id="IPR020080">
    <property type="entry name" value="OM_adhesin/peptidase_omptin"/>
</dbReference>
<dbReference type="EMBL" id="JACFXV010000065">
    <property type="protein sequence ID" value="MBA5779086.1"/>
    <property type="molecule type" value="Genomic_DNA"/>
</dbReference>
<comment type="caution">
    <text evidence="2">The sequence shown here is derived from an EMBL/GenBank/DDBJ whole genome shotgun (WGS) entry which is preliminary data.</text>
</comment>
<name>A0A839AJ41_9HYPH</name>
<organism evidence="2 3">
    <name type="scientific">Stappia albiluteola</name>
    <dbReference type="NCBI Taxonomy" id="2758565"/>
    <lineage>
        <taxon>Bacteria</taxon>
        <taxon>Pseudomonadati</taxon>
        <taxon>Pseudomonadota</taxon>
        <taxon>Alphaproteobacteria</taxon>
        <taxon>Hyphomicrobiales</taxon>
        <taxon>Stappiaceae</taxon>
        <taxon>Stappia</taxon>
    </lineage>
</organism>